<comment type="caution">
    <text evidence="2">The sequence shown here is derived from an EMBL/GenBank/DDBJ whole genome shotgun (WGS) entry which is preliminary data.</text>
</comment>
<protein>
    <submittedName>
        <fullName evidence="2">SAM-dependent methyltransferase</fullName>
    </submittedName>
</protein>
<dbReference type="Proteomes" id="UP001138540">
    <property type="component" value="Unassembled WGS sequence"/>
</dbReference>
<keyword evidence="1" id="KW-0808">Transferase</keyword>
<keyword evidence="2" id="KW-0489">Methyltransferase</keyword>
<dbReference type="EMBL" id="JACHKA010000001">
    <property type="protein sequence ID" value="MBB5987780.1"/>
    <property type="molecule type" value="Genomic_DNA"/>
</dbReference>
<dbReference type="SUPFAM" id="SSF53335">
    <property type="entry name" value="S-adenosyl-L-methionine-dependent methyltransferases"/>
    <property type="match status" value="1"/>
</dbReference>
<sequence>MSLVMSPFGPALPEGGWVPAPRYILRRAAIMEAMRDLPPGNIIEVGCGAGALLSEFAALGFDVTGLEMSVEGRALSDVFANGQARMTVREKPEDWHAHFSYLFSFEVLEHIEDDLAALREWVGWLKPGGLAVLSVPAHMKLWGNSDVFAGHFRRYSRPQFEALLQAAGLTDVRIEAYGFPVSNLVEPLRNAYHGRKLKAGDGSRSMKAATENSGVDRGLETRLFPVMTAFPCRQMLQAAVRLQRLFRHSEHGTGWIAVGRKADG</sequence>
<organism evidence="2 3">
    <name type="scientific">Sphingobium lignivorans</name>
    <dbReference type="NCBI Taxonomy" id="2735886"/>
    <lineage>
        <taxon>Bacteria</taxon>
        <taxon>Pseudomonadati</taxon>
        <taxon>Pseudomonadota</taxon>
        <taxon>Alphaproteobacteria</taxon>
        <taxon>Sphingomonadales</taxon>
        <taxon>Sphingomonadaceae</taxon>
        <taxon>Sphingobium</taxon>
    </lineage>
</organism>
<dbReference type="RefSeq" id="WP_184156415.1">
    <property type="nucleotide sequence ID" value="NZ_JACHKA010000001.1"/>
</dbReference>
<gene>
    <name evidence="2" type="ORF">HNP60_003754</name>
</gene>
<keyword evidence="3" id="KW-1185">Reference proteome</keyword>
<proteinExistence type="predicted"/>
<dbReference type="PANTHER" id="PTHR43861:SF3">
    <property type="entry name" value="PUTATIVE (AFU_ORTHOLOGUE AFUA_2G14390)-RELATED"/>
    <property type="match status" value="1"/>
</dbReference>
<evidence type="ECO:0000313" key="2">
    <source>
        <dbReference type="EMBL" id="MBB5987780.1"/>
    </source>
</evidence>
<dbReference type="InterPro" id="IPR029063">
    <property type="entry name" value="SAM-dependent_MTases_sf"/>
</dbReference>
<dbReference type="PANTHER" id="PTHR43861">
    <property type="entry name" value="TRANS-ACONITATE 2-METHYLTRANSFERASE-RELATED"/>
    <property type="match status" value="1"/>
</dbReference>
<name>A0ABR6NKI0_9SPHN</name>
<evidence type="ECO:0000256" key="1">
    <source>
        <dbReference type="ARBA" id="ARBA00022679"/>
    </source>
</evidence>
<dbReference type="Pfam" id="PF13489">
    <property type="entry name" value="Methyltransf_23"/>
    <property type="match status" value="1"/>
</dbReference>
<evidence type="ECO:0000313" key="3">
    <source>
        <dbReference type="Proteomes" id="UP001138540"/>
    </source>
</evidence>
<dbReference type="GO" id="GO:0032259">
    <property type="term" value="P:methylation"/>
    <property type="evidence" value="ECO:0007669"/>
    <property type="project" value="UniProtKB-KW"/>
</dbReference>
<dbReference type="GO" id="GO:0008168">
    <property type="term" value="F:methyltransferase activity"/>
    <property type="evidence" value="ECO:0007669"/>
    <property type="project" value="UniProtKB-KW"/>
</dbReference>
<dbReference type="CDD" id="cd02440">
    <property type="entry name" value="AdoMet_MTases"/>
    <property type="match status" value="1"/>
</dbReference>
<dbReference type="Gene3D" id="3.40.50.150">
    <property type="entry name" value="Vaccinia Virus protein VP39"/>
    <property type="match status" value="1"/>
</dbReference>
<reference evidence="2 3" key="1">
    <citation type="submission" date="2020-08" db="EMBL/GenBank/DDBJ databases">
        <title>Exploring microbial biodiversity for novel pathways involved in the catabolism of aromatic compounds derived from lignin.</title>
        <authorList>
            <person name="Elkins J."/>
        </authorList>
    </citation>
    <scope>NUCLEOTIDE SEQUENCE [LARGE SCALE GENOMIC DNA]</scope>
    <source>
        <strain evidence="2 3">B1D3A</strain>
    </source>
</reference>
<accession>A0ABR6NKI0</accession>